<proteinExistence type="predicted"/>
<dbReference type="Proteomes" id="UP001156102">
    <property type="component" value="Unassembled WGS sequence"/>
</dbReference>
<protein>
    <submittedName>
        <fullName evidence="1">YrzI family small protein</fullName>
    </submittedName>
</protein>
<dbReference type="NCBIfam" id="TIGR02413">
    <property type="entry name" value="Bac_small_yrzI"/>
    <property type="match status" value="1"/>
</dbReference>
<gene>
    <name evidence="1" type="ORF">NK662_07470</name>
</gene>
<evidence type="ECO:0000313" key="1">
    <source>
        <dbReference type="EMBL" id="MCP8968381.1"/>
    </source>
</evidence>
<dbReference type="AlphaFoldDB" id="A0AA42BPF8"/>
<dbReference type="RefSeq" id="WP_254758295.1">
    <property type="nucleotide sequence ID" value="NZ_JANCLT010000003.1"/>
</dbReference>
<comment type="caution">
    <text evidence="1">The sequence shown here is derived from an EMBL/GenBank/DDBJ whole genome shotgun (WGS) entry which is preliminary data.</text>
</comment>
<keyword evidence="2" id="KW-1185">Reference proteome</keyword>
<dbReference type="Pfam" id="PF09501">
    <property type="entry name" value="Bac_small_YrzI"/>
    <property type="match status" value="1"/>
</dbReference>
<dbReference type="InterPro" id="IPR012655">
    <property type="entry name" value="YrzI"/>
</dbReference>
<organism evidence="1 2">
    <name type="scientific">Ectobacillus ponti</name>
    <dbReference type="NCBI Taxonomy" id="2961894"/>
    <lineage>
        <taxon>Bacteria</taxon>
        <taxon>Bacillati</taxon>
        <taxon>Bacillota</taxon>
        <taxon>Bacilli</taxon>
        <taxon>Bacillales</taxon>
        <taxon>Bacillaceae</taxon>
        <taxon>Ectobacillus</taxon>
    </lineage>
</organism>
<dbReference type="EMBL" id="JANCLT010000003">
    <property type="protein sequence ID" value="MCP8968381.1"/>
    <property type="molecule type" value="Genomic_DNA"/>
</dbReference>
<reference evidence="1" key="1">
    <citation type="submission" date="2022-07" db="EMBL/GenBank/DDBJ databases">
        <authorList>
            <person name="Li W.-J."/>
            <person name="Deng Q.-Q."/>
        </authorList>
    </citation>
    <scope>NUCLEOTIDE SEQUENCE</scope>
    <source>
        <strain evidence="1">SYSU M60031</strain>
    </source>
</reference>
<accession>A0AA42BPF8</accession>
<evidence type="ECO:0000313" key="2">
    <source>
        <dbReference type="Proteomes" id="UP001156102"/>
    </source>
</evidence>
<name>A0AA42BPF8_9BACI</name>
<sequence>MTFHLLFITIQIAKRRKSAAEVQHEQRVQERMDALKERQTAYCRLF</sequence>